<comment type="caution">
    <text evidence="17">The sequence shown here is derived from an EMBL/GenBank/DDBJ whole genome shotgun (WGS) entry which is preliminary data.</text>
</comment>
<dbReference type="GO" id="GO:0005737">
    <property type="term" value="C:cytoplasm"/>
    <property type="evidence" value="ECO:0007669"/>
    <property type="project" value="UniProtKB-SubCell"/>
</dbReference>
<dbReference type="SUPFAM" id="SSF46894">
    <property type="entry name" value="C-terminal effector domain of the bipartite response regulators"/>
    <property type="match status" value="1"/>
</dbReference>
<evidence type="ECO:0000256" key="14">
    <source>
        <dbReference type="PIRNR" id="PIRNR002937"/>
    </source>
</evidence>
<accession>A0A9D1ZVL1</accession>
<feature type="domain" description="Response regulatory" evidence="16">
    <location>
        <begin position="7"/>
        <end position="122"/>
    </location>
</feature>
<keyword evidence="3 14" id="KW-0963">Cytoplasm</keyword>
<dbReference type="GO" id="GO:0005509">
    <property type="term" value="F:calcium ion binding"/>
    <property type="evidence" value="ECO:0007669"/>
    <property type="project" value="UniProtKB-UniRule"/>
</dbReference>
<dbReference type="InterPro" id="IPR050595">
    <property type="entry name" value="Bact_response_regulator"/>
</dbReference>
<comment type="subcellular location">
    <subcellularLocation>
        <location evidence="1 14">Cytoplasm</location>
    </subcellularLocation>
</comment>
<dbReference type="SMART" id="SM00448">
    <property type="entry name" value="REC"/>
    <property type="match status" value="1"/>
</dbReference>
<comment type="function">
    <text evidence="13 14">May play the central regulatory role in sporulation. It may be an element of the effector pathway responsible for the activation of sporulation genes in response to nutritional stress. Spo0A may act in concert with spo0H (a sigma factor) to control the expression of some genes that are critical to the sporulation process.</text>
</comment>
<dbReference type="PIRSF" id="PIRSF002937">
    <property type="entry name" value="Res_reg_Spo0A"/>
    <property type="match status" value="1"/>
</dbReference>
<keyword evidence="4 14" id="KW-0678">Repressor</keyword>
<dbReference type="GO" id="GO:0042173">
    <property type="term" value="P:regulation of sporulation resulting in formation of a cellular spore"/>
    <property type="evidence" value="ECO:0007669"/>
    <property type="project" value="InterPro"/>
</dbReference>
<dbReference type="InterPro" id="IPR016032">
    <property type="entry name" value="Sig_transdc_resp-reg_C-effctor"/>
</dbReference>
<keyword evidence="11 14" id="KW-0010">Activator</keyword>
<dbReference type="GO" id="GO:0030435">
    <property type="term" value="P:sporulation resulting in formation of a cellular spore"/>
    <property type="evidence" value="ECO:0007669"/>
    <property type="project" value="UniProtKB-UniRule"/>
</dbReference>
<sequence>MNMQQKKIVVLEGNVETAKGIERELNAEGFQVCAVSDDGAAAANLVDKYDPDVILISLVLKNVDGFGVLDVLRERNARCMPIVSGNFTDDETIGQILQKGARYYLMRPLNLSQVVSRVQELVAENEKNKPAEIRERKAAATLDEKISNIFISIGIPPHIKGYGYLREGIKMAVEDPAIINNVTKQLYPKIGEKFGTSASKVERAIRHSIEVAWNRQRIDAINAVFGVRVYIGTDKPTNSEFIALVADKLILEGLMNG</sequence>
<keyword evidence="12 14" id="KW-0804">Transcription</keyword>
<protein>
    <recommendedName>
        <fullName evidence="2 14">Stage 0 sporulation protein A homolog</fullName>
    </recommendedName>
</protein>
<evidence type="ECO:0000256" key="9">
    <source>
        <dbReference type="ARBA" id="ARBA00023015"/>
    </source>
</evidence>
<evidence type="ECO:0000313" key="18">
    <source>
        <dbReference type="Proteomes" id="UP000886750"/>
    </source>
</evidence>
<keyword evidence="10 14" id="KW-0238">DNA-binding</keyword>
<dbReference type="AlphaFoldDB" id="A0A9D1ZVL1"/>
<evidence type="ECO:0000256" key="12">
    <source>
        <dbReference type="ARBA" id="ARBA00023163"/>
    </source>
</evidence>
<evidence type="ECO:0000256" key="4">
    <source>
        <dbReference type="ARBA" id="ARBA00022491"/>
    </source>
</evidence>
<gene>
    <name evidence="17" type="primary">spo0A</name>
    <name evidence="17" type="ORF">H9729_03250</name>
</gene>
<evidence type="ECO:0000256" key="13">
    <source>
        <dbReference type="ARBA" id="ARBA00024867"/>
    </source>
</evidence>
<evidence type="ECO:0000256" key="11">
    <source>
        <dbReference type="ARBA" id="ARBA00023159"/>
    </source>
</evidence>
<evidence type="ECO:0000256" key="6">
    <source>
        <dbReference type="ARBA" id="ARBA00022837"/>
    </source>
</evidence>
<dbReference type="PANTHER" id="PTHR44591:SF3">
    <property type="entry name" value="RESPONSE REGULATORY DOMAIN-CONTAINING PROTEIN"/>
    <property type="match status" value="1"/>
</dbReference>
<dbReference type="Gene3D" id="1.10.10.10">
    <property type="entry name" value="Winged helix-like DNA-binding domain superfamily/Winged helix DNA-binding domain"/>
    <property type="match status" value="1"/>
</dbReference>
<dbReference type="EMBL" id="DXCQ01000028">
    <property type="protein sequence ID" value="HIY96680.1"/>
    <property type="molecule type" value="Genomic_DNA"/>
</dbReference>
<keyword evidence="6 14" id="KW-0106">Calcium</keyword>
<dbReference type="InterPro" id="IPR012052">
    <property type="entry name" value="Spore_0_A"/>
</dbReference>
<reference evidence="17" key="1">
    <citation type="journal article" date="2021" name="PeerJ">
        <title>Extensive microbial diversity within the chicken gut microbiome revealed by metagenomics and culture.</title>
        <authorList>
            <person name="Gilroy R."/>
            <person name="Ravi A."/>
            <person name="Getino M."/>
            <person name="Pursley I."/>
            <person name="Horton D.L."/>
            <person name="Alikhan N.F."/>
            <person name="Baker D."/>
            <person name="Gharbi K."/>
            <person name="Hall N."/>
            <person name="Watson M."/>
            <person name="Adriaenssens E.M."/>
            <person name="Foster-Nyarko E."/>
            <person name="Jarju S."/>
            <person name="Secka A."/>
            <person name="Antonio M."/>
            <person name="Oren A."/>
            <person name="Chaudhuri R.R."/>
            <person name="La Ragione R."/>
            <person name="Hildebrand F."/>
            <person name="Pallen M.J."/>
        </authorList>
    </citation>
    <scope>NUCLEOTIDE SEQUENCE</scope>
    <source>
        <strain evidence="17">1345</strain>
    </source>
</reference>
<organism evidence="17 18">
    <name type="scientific">Candidatus Borkfalkia excrementigallinarum</name>
    <dbReference type="NCBI Taxonomy" id="2838506"/>
    <lineage>
        <taxon>Bacteria</taxon>
        <taxon>Bacillati</taxon>
        <taxon>Bacillota</taxon>
        <taxon>Clostridia</taxon>
        <taxon>Christensenellales</taxon>
        <taxon>Christensenellaceae</taxon>
        <taxon>Candidatus Borkfalkia</taxon>
    </lineage>
</organism>
<evidence type="ECO:0000256" key="5">
    <source>
        <dbReference type="ARBA" id="ARBA00022553"/>
    </source>
</evidence>
<evidence type="ECO:0000313" key="17">
    <source>
        <dbReference type="EMBL" id="HIY96680.1"/>
    </source>
</evidence>
<dbReference type="PROSITE" id="PS50110">
    <property type="entry name" value="RESPONSE_REGULATORY"/>
    <property type="match status" value="1"/>
</dbReference>
<evidence type="ECO:0000256" key="7">
    <source>
        <dbReference type="ARBA" id="ARBA00022969"/>
    </source>
</evidence>
<dbReference type="GO" id="GO:0000160">
    <property type="term" value="P:phosphorelay signal transduction system"/>
    <property type="evidence" value="ECO:0007669"/>
    <property type="project" value="UniProtKB-UniRule"/>
</dbReference>
<evidence type="ECO:0000256" key="1">
    <source>
        <dbReference type="ARBA" id="ARBA00004496"/>
    </source>
</evidence>
<keyword evidence="14" id="KW-0479">Metal-binding</keyword>
<dbReference type="InterPro" id="IPR011006">
    <property type="entry name" value="CheY-like_superfamily"/>
</dbReference>
<dbReference type="GO" id="GO:0003700">
    <property type="term" value="F:DNA-binding transcription factor activity"/>
    <property type="evidence" value="ECO:0007669"/>
    <property type="project" value="InterPro"/>
</dbReference>
<dbReference type="InterPro" id="IPR014879">
    <property type="entry name" value="Spo0A_C"/>
</dbReference>
<dbReference type="InterPro" id="IPR001789">
    <property type="entry name" value="Sig_transdc_resp-reg_receiver"/>
</dbReference>
<dbReference type="Pfam" id="PF00072">
    <property type="entry name" value="Response_reg"/>
    <property type="match status" value="1"/>
</dbReference>
<keyword evidence="8 14" id="KW-0902">Two-component regulatory system</keyword>
<evidence type="ECO:0000256" key="8">
    <source>
        <dbReference type="ARBA" id="ARBA00023012"/>
    </source>
</evidence>
<dbReference type="NCBIfam" id="TIGR02875">
    <property type="entry name" value="spore_0_A"/>
    <property type="match status" value="1"/>
</dbReference>
<dbReference type="Pfam" id="PF08769">
    <property type="entry name" value="Spo0A_C"/>
    <property type="match status" value="1"/>
</dbReference>
<comment type="cofactor">
    <cofactor evidence="14">
        <name>Ca(2+)</name>
        <dbReference type="ChEBI" id="CHEBI:29108"/>
    </cofactor>
    <text evidence="14">Binds 1 Ca(2+) ion per subunit.</text>
</comment>
<dbReference type="PANTHER" id="PTHR44591">
    <property type="entry name" value="STRESS RESPONSE REGULATOR PROTEIN 1"/>
    <property type="match status" value="1"/>
</dbReference>
<comment type="caution">
    <text evidence="15">Lacks conserved residue(s) required for the propagation of feature annotation.</text>
</comment>
<proteinExistence type="predicted"/>
<evidence type="ECO:0000256" key="2">
    <source>
        <dbReference type="ARBA" id="ARBA00018672"/>
    </source>
</evidence>
<dbReference type="GO" id="GO:0003677">
    <property type="term" value="F:DNA binding"/>
    <property type="evidence" value="ECO:0007669"/>
    <property type="project" value="UniProtKB-KW"/>
</dbReference>
<dbReference type="SUPFAM" id="SSF52172">
    <property type="entry name" value="CheY-like"/>
    <property type="match status" value="1"/>
</dbReference>
<dbReference type="Proteomes" id="UP000886750">
    <property type="component" value="Unassembled WGS sequence"/>
</dbReference>
<reference evidence="17" key="2">
    <citation type="submission" date="2021-04" db="EMBL/GenBank/DDBJ databases">
        <authorList>
            <person name="Gilroy R."/>
        </authorList>
    </citation>
    <scope>NUCLEOTIDE SEQUENCE</scope>
    <source>
        <strain evidence="17">1345</strain>
    </source>
</reference>
<keyword evidence="9 14" id="KW-0805">Transcription regulation</keyword>
<evidence type="ECO:0000256" key="15">
    <source>
        <dbReference type="PROSITE-ProRule" id="PRU00169"/>
    </source>
</evidence>
<evidence type="ECO:0000259" key="16">
    <source>
        <dbReference type="PROSITE" id="PS50110"/>
    </source>
</evidence>
<dbReference type="GO" id="GO:0051606">
    <property type="term" value="P:detection of stimulus"/>
    <property type="evidence" value="ECO:0007669"/>
    <property type="project" value="UniProtKB-UniRule"/>
</dbReference>
<keyword evidence="5" id="KW-0597">Phosphoprotein</keyword>
<dbReference type="InterPro" id="IPR036388">
    <property type="entry name" value="WH-like_DNA-bd_sf"/>
</dbReference>
<keyword evidence="7 14" id="KW-0749">Sporulation</keyword>
<name>A0A9D1ZVL1_9FIRM</name>
<evidence type="ECO:0000256" key="10">
    <source>
        <dbReference type="ARBA" id="ARBA00023125"/>
    </source>
</evidence>
<dbReference type="Gene3D" id="3.40.50.2300">
    <property type="match status" value="1"/>
</dbReference>
<evidence type="ECO:0000256" key="3">
    <source>
        <dbReference type="ARBA" id="ARBA00022490"/>
    </source>
</evidence>